<comment type="subcellular location">
    <subcellularLocation>
        <location evidence="1">Cell outer membrane</location>
    </subcellularLocation>
</comment>
<dbReference type="Gene3D" id="2.60.40.1120">
    <property type="entry name" value="Carboxypeptidase-like, regulatory domain"/>
    <property type="match status" value="1"/>
</dbReference>
<dbReference type="Pfam" id="PF00593">
    <property type="entry name" value="TonB_dep_Rec_b-barrel"/>
    <property type="match status" value="1"/>
</dbReference>
<evidence type="ECO:0000256" key="2">
    <source>
        <dbReference type="SAM" id="SignalP"/>
    </source>
</evidence>
<gene>
    <name evidence="5" type="ORF">EII33_12590</name>
</gene>
<feature type="domain" description="TonB-dependent receptor plug" evidence="4">
    <location>
        <begin position="215"/>
        <end position="304"/>
    </location>
</feature>
<dbReference type="InterPro" id="IPR000531">
    <property type="entry name" value="Beta-barrel_TonB"/>
</dbReference>
<dbReference type="InterPro" id="IPR008969">
    <property type="entry name" value="CarboxyPept-like_regulatory"/>
</dbReference>
<dbReference type="InterPro" id="IPR012910">
    <property type="entry name" value="Plug_dom"/>
</dbReference>
<name>A0A3P1ZY55_9BACE</name>
<proteinExistence type="inferred from homology"/>
<dbReference type="Gene3D" id="2.170.130.10">
    <property type="entry name" value="TonB-dependent receptor, plug domain"/>
    <property type="match status" value="1"/>
</dbReference>
<dbReference type="SUPFAM" id="SSF56935">
    <property type="entry name" value="Porins"/>
    <property type="match status" value="1"/>
</dbReference>
<reference evidence="5 6" key="1">
    <citation type="submission" date="2018-11" db="EMBL/GenBank/DDBJ databases">
        <title>Genomes From Bacteria Associated with the Canine Oral Cavity: a Test Case for Automated Genome-Based Taxonomic Assignment.</title>
        <authorList>
            <person name="Coil D.A."/>
            <person name="Jospin G."/>
            <person name="Darling A.E."/>
            <person name="Wallis C."/>
            <person name="Davis I.J."/>
            <person name="Harris S."/>
            <person name="Eisen J.A."/>
            <person name="Holcombe L.J."/>
            <person name="O'Flynn C."/>
        </authorList>
    </citation>
    <scope>NUCLEOTIDE SEQUENCE [LARGE SCALE GENOMIC DNA]</scope>
    <source>
        <strain evidence="5 6">OH1047_COT-310</strain>
    </source>
</reference>
<keyword evidence="5" id="KW-0675">Receptor</keyword>
<evidence type="ECO:0000259" key="4">
    <source>
        <dbReference type="Pfam" id="PF07715"/>
    </source>
</evidence>
<sequence length="999" mass="113812">MSPNCPKIILITTFLLLFFAQETTAQFVSFPQEPMLSRIQKIAEWAQKSAQSITYETRFLEGVTARAFTSASADVEDWLRMSVEDTPLAYRKINRSRFVVFRSIDTPAASGTLAGKITDAFGTPLAGATIWLSAIGKGTATGMNGDYALTLAAGIYAAEIRFLGFEPMRVEQIEIGNGQITRLDAALQETKIALHEIEIGRKLPENVIAGALRAQRNTPYISTVLSNQEINCSAANSVRDALKLVSGMEVTENDGLIVRGAGGRWNAVLLDGTPLPNYDPSYKLFSFDLLPLAAVDNIRLLQSATPDIPATFGNAATEIITKDIPEQNFVQLTAEASIHAQSTFHDQRTRRCGRLDFIGFDDGSRETVTAFPPEHFGIRDRKTPPSQRYVATIGRAYTADNQKNRFGLIFSVSYGNTQRQTAVHHTVRGRWKNMDTYTGNYGQTRNSGHIYGYQTTMGGILNAGWQRGKNRVSFRNVFSRNFENNLTEIAQHLEDIDYNEQNISHQFFNYPTFSSLIQNKLEGQHGAKNALLRWNVSHTFVRRERKDAAFSEVYKPMRDDSLVYFLHHNPALKTLYPASSGWYQNTERDFWVGVSATFPFQWKSIKSNVTIGYNGSFGNIRYAYRERLHRYNNKSDIDNPEACIYQEIIQDEYRKTGIRHLPFAMLEHRWGEALRLVWGVQGNYENSARKWYAPSANVSFVPVSNVNVRASYRYTFIRPQLVDYVPFPVYDTHLLGTSVNRPVEPSFVQSLDFRVEKYASTLDLFSFGLFYRDIRNPIERTTFEYRHDERMYILQNSDRARHYGFEIHVRKHLDFFNGNDLLRKTQLTAGYVFTRSSVHGKRMRLITHQNGDTKFKEIPTTQTRPLSGQMPYQFNAGIRYADNKLFVNVLFNRSGRQLFLLGENAHAHEYRASFNSLEASIGYRFPKSGILLKLSGSNLLNAHEIFYTNTPVDYVRDEYNFPTDNLLPRKTENYDKGRDPIVHKTRGGRTITFSASGTF</sequence>
<keyword evidence="6" id="KW-1185">Reference proteome</keyword>
<organism evidence="5 6">
    <name type="scientific">Prevotella heparinolytica</name>
    <dbReference type="NCBI Taxonomy" id="28113"/>
    <lineage>
        <taxon>Bacteria</taxon>
        <taxon>Pseudomonadati</taxon>
        <taxon>Bacteroidota</taxon>
        <taxon>Bacteroidia</taxon>
        <taxon>Bacteroidales</taxon>
        <taxon>Bacteroidaceae</taxon>
        <taxon>Bacteroides</taxon>
    </lineage>
</organism>
<dbReference type="Pfam" id="PF13620">
    <property type="entry name" value="CarboxypepD_reg"/>
    <property type="match status" value="1"/>
</dbReference>
<keyword evidence="1" id="KW-0798">TonB box</keyword>
<dbReference type="PANTHER" id="PTHR40980:SF4">
    <property type="entry name" value="TONB-DEPENDENT RECEPTOR-LIKE BETA-BARREL DOMAIN-CONTAINING PROTEIN"/>
    <property type="match status" value="1"/>
</dbReference>
<feature type="chain" id="PRO_5017983942" evidence="2">
    <location>
        <begin position="26"/>
        <end position="999"/>
    </location>
</feature>
<keyword evidence="1" id="KW-0472">Membrane</keyword>
<dbReference type="RefSeq" id="WP_125240004.1">
    <property type="nucleotide sequence ID" value="NZ_RQYF01000091.1"/>
</dbReference>
<evidence type="ECO:0000259" key="3">
    <source>
        <dbReference type="Pfam" id="PF00593"/>
    </source>
</evidence>
<accession>A0A3P1ZY55</accession>
<dbReference type="Proteomes" id="UP000279562">
    <property type="component" value="Unassembled WGS sequence"/>
</dbReference>
<dbReference type="SUPFAM" id="SSF49464">
    <property type="entry name" value="Carboxypeptidase regulatory domain-like"/>
    <property type="match status" value="1"/>
</dbReference>
<comment type="similarity">
    <text evidence="1">Belongs to the TonB-dependent receptor family.</text>
</comment>
<evidence type="ECO:0000313" key="5">
    <source>
        <dbReference type="EMBL" id="RRD88052.1"/>
    </source>
</evidence>
<feature type="signal peptide" evidence="2">
    <location>
        <begin position="1"/>
        <end position="25"/>
    </location>
</feature>
<evidence type="ECO:0000256" key="1">
    <source>
        <dbReference type="RuleBase" id="RU003357"/>
    </source>
</evidence>
<dbReference type="EMBL" id="RQYF01000091">
    <property type="protein sequence ID" value="RRD88052.1"/>
    <property type="molecule type" value="Genomic_DNA"/>
</dbReference>
<keyword evidence="2" id="KW-0732">Signal</keyword>
<comment type="caution">
    <text evidence="5">The sequence shown here is derived from an EMBL/GenBank/DDBJ whole genome shotgun (WGS) entry which is preliminary data.</text>
</comment>
<dbReference type="PANTHER" id="PTHR40980">
    <property type="entry name" value="PLUG DOMAIN-CONTAINING PROTEIN"/>
    <property type="match status" value="1"/>
</dbReference>
<protein>
    <submittedName>
        <fullName evidence="5">TonB-dependent receptor</fullName>
    </submittedName>
</protein>
<dbReference type="AlphaFoldDB" id="A0A3P1ZY55"/>
<dbReference type="GO" id="GO:0009279">
    <property type="term" value="C:cell outer membrane"/>
    <property type="evidence" value="ECO:0007669"/>
    <property type="project" value="UniProtKB-SubCell"/>
</dbReference>
<evidence type="ECO:0000313" key="6">
    <source>
        <dbReference type="Proteomes" id="UP000279562"/>
    </source>
</evidence>
<feature type="domain" description="TonB-dependent receptor-like beta-barrel" evidence="3">
    <location>
        <begin position="458"/>
        <end position="939"/>
    </location>
</feature>
<dbReference type="Pfam" id="PF07715">
    <property type="entry name" value="Plug"/>
    <property type="match status" value="1"/>
</dbReference>
<dbReference type="InterPro" id="IPR037066">
    <property type="entry name" value="Plug_dom_sf"/>
</dbReference>